<organism evidence="1 2">
    <name type="scientific">Tanacetum coccineum</name>
    <dbReference type="NCBI Taxonomy" id="301880"/>
    <lineage>
        <taxon>Eukaryota</taxon>
        <taxon>Viridiplantae</taxon>
        <taxon>Streptophyta</taxon>
        <taxon>Embryophyta</taxon>
        <taxon>Tracheophyta</taxon>
        <taxon>Spermatophyta</taxon>
        <taxon>Magnoliopsida</taxon>
        <taxon>eudicotyledons</taxon>
        <taxon>Gunneridae</taxon>
        <taxon>Pentapetalae</taxon>
        <taxon>asterids</taxon>
        <taxon>campanulids</taxon>
        <taxon>Asterales</taxon>
        <taxon>Asteraceae</taxon>
        <taxon>Asteroideae</taxon>
        <taxon>Anthemideae</taxon>
        <taxon>Anthemidinae</taxon>
        <taxon>Tanacetum</taxon>
    </lineage>
</organism>
<protein>
    <submittedName>
        <fullName evidence="1">Uncharacterized protein</fullName>
    </submittedName>
</protein>
<reference evidence="1" key="1">
    <citation type="journal article" date="2022" name="Int. J. Mol. Sci.">
        <title>Draft Genome of Tanacetum Coccineum: Genomic Comparison of Closely Related Tanacetum-Family Plants.</title>
        <authorList>
            <person name="Yamashiro T."/>
            <person name="Shiraishi A."/>
            <person name="Nakayama K."/>
            <person name="Satake H."/>
        </authorList>
    </citation>
    <scope>NUCLEOTIDE SEQUENCE</scope>
</reference>
<gene>
    <name evidence="1" type="ORF">Tco_0625652</name>
</gene>
<sequence>MIRIERNNEPLSLSVLENFMLKMLGFSEWIEVHGLAAKNKSKANDILIKNLKAKFEWIKAQARKLGIPPPPELSAFGLSAVDKKRKRSSEILKEVFFQQDIIVDGMHRNLVPPQGVVGSRGLRNTPDAEEMYKRLQLAIEARDDLTKARKVVKDNLDGLGIHTKWYQRVKKELLSAKPQRAPQTYSSQRHRQGSRRLLEDILVSWDGYQLKNKLNLSFSLAMLGGKLNNTLWYDKKIFELKPTLSTKLVKVVNSWQNYSLMYGRDVSKNGRALNTSYVLYRILDTLQLPPTKDATSY</sequence>
<comment type="caution">
    <text evidence="1">The sequence shown here is derived from an EMBL/GenBank/DDBJ whole genome shotgun (WGS) entry which is preliminary data.</text>
</comment>
<proteinExistence type="predicted"/>
<dbReference type="Proteomes" id="UP001151760">
    <property type="component" value="Unassembled WGS sequence"/>
</dbReference>
<reference evidence="1" key="2">
    <citation type="submission" date="2022-01" db="EMBL/GenBank/DDBJ databases">
        <authorList>
            <person name="Yamashiro T."/>
            <person name="Shiraishi A."/>
            <person name="Satake H."/>
            <person name="Nakayama K."/>
        </authorList>
    </citation>
    <scope>NUCLEOTIDE SEQUENCE</scope>
</reference>
<evidence type="ECO:0000313" key="2">
    <source>
        <dbReference type="Proteomes" id="UP001151760"/>
    </source>
</evidence>
<dbReference type="EMBL" id="BQNB010008646">
    <property type="protein sequence ID" value="GJS52290.1"/>
    <property type="molecule type" value="Genomic_DNA"/>
</dbReference>
<accession>A0ABQ4WHD3</accession>
<name>A0ABQ4WHD3_9ASTR</name>
<evidence type="ECO:0000313" key="1">
    <source>
        <dbReference type="EMBL" id="GJS52290.1"/>
    </source>
</evidence>
<keyword evidence="2" id="KW-1185">Reference proteome</keyword>